<reference evidence="1" key="1">
    <citation type="submission" date="2021-02" db="EMBL/GenBank/DDBJ databases">
        <authorList>
            <consortium name="DOE Joint Genome Institute"/>
            <person name="Ahrendt S."/>
            <person name="Looney B.P."/>
            <person name="Miyauchi S."/>
            <person name="Morin E."/>
            <person name="Drula E."/>
            <person name="Courty P.E."/>
            <person name="Chicoki N."/>
            <person name="Fauchery L."/>
            <person name="Kohler A."/>
            <person name="Kuo A."/>
            <person name="Labutti K."/>
            <person name="Pangilinan J."/>
            <person name="Lipzen A."/>
            <person name="Riley R."/>
            <person name="Andreopoulos W."/>
            <person name="He G."/>
            <person name="Johnson J."/>
            <person name="Barry K.W."/>
            <person name="Grigoriev I.V."/>
            <person name="Nagy L."/>
            <person name="Hibbett D."/>
            <person name="Henrissat B."/>
            <person name="Matheny P.B."/>
            <person name="Labbe J."/>
            <person name="Martin F."/>
        </authorList>
    </citation>
    <scope>NUCLEOTIDE SEQUENCE</scope>
    <source>
        <strain evidence="1">FP105234-sp</strain>
    </source>
</reference>
<gene>
    <name evidence="1" type="ORF">FA95DRAFT_1554609</name>
</gene>
<accession>A0ACB8S451</accession>
<comment type="caution">
    <text evidence="1">The sequence shown here is derived from an EMBL/GenBank/DDBJ whole genome shotgun (WGS) entry which is preliminary data.</text>
</comment>
<evidence type="ECO:0000313" key="1">
    <source>
        <dbReference type="EMBL" id="KAI0051274.1"/>
    </source>
</evidence>
<evidence type="ECO:0000313" key="2">
    <source>
        <dbReference type="Proteomes" id="UP000814033"/>
    </source>
</evidence>
<sequence length="207" mass="20446">MRSALALAFLPALAAATISINGPSSSAYWVQNTSNTISWSFAQGDPNPVSMVITNAENTTLNGAFYIAEFVNVSQESFTVTNVTLLPASNYQVVFVNPLNASQVYANSSDFDVRDPGTPPAQTPGSSSTSGSASSSSSPSSSASTGSSAGSSTGRATGSSSGSSPSSSSTAPASSGTNGAAAAFGDVTGILYTLGACGLASLTALLL</sequence>
<organism evidence="1 2">
    <name type="scientific">Auriscalpium vulgare</name>
    <dbReference type="NCBI Taxonomy" id="40419"/>
    <lineage>
        <taxon>Eukaryota</taxon>
        <taxon>Fungi</taxon>
        <taxon>Dikarya</taxon>
        <taxon>Basidiomycota</taxon>
        <taxon>Agaricomycotina</taxon>
        <taxon>Agaricomycetes</taxon>
        <taxon>Russulales</taxon>
        <taxon>Auriscalpiaceae</taxon>
        <taxon>Auriscalpium</taxon>
    </lineage>
</organism>
<dbReference type="EMBL" id="MU275853">
    <property type="protein sequence ID" value="KAI0051274.1"/>
    <property type="molecule type" value="Genomic_DNA"/>
</dbReference>
<reference evidence="1" key="2">
    <citation type="journal article" date="2022" name="New Phytol.">
        <title>Evolutionary transition to the ectomycorrhizal habit in the genomes of a hyperdiverse lineage of mushroom-forming fungi.</title>
        <authorList>
            <person name="Looney B."/>
            <person name="Miyauchi S."/>
            <person name="Morin E."/>
            <person name="Drula E."/>
            <person name="Courty P.E."/>
            <person name="Kohler A."/>
            <person name="Kuo A."/>
            <person name="LaButti K."/>
            <person name="Pangilinan J."/>
            <person name="Lipzen A."/>
            <person name="Riley R."/>
            <person name="Andreopoulos W."/>
            <person name="He G."/>
            <person name="Johnson J."/>
            <person name="Nolan M."/>
            <person name="Tritt A."/>
            <person name="Barry K.W."/>
            <person name="Grigoriev I.V."/>
            <person name="Nagy L.G."/>
            <person name="Hibbett D."/>
            <person name="Henrissat B."/>
            <person name="Matheny P.B."/>
            <person name="Labbe J."/>
            <person name="Martin F.M."/>
        </authorList>
    </citation>
    <scope>NUCLEOTIDE SEQUENCE</scope>
    <source>
        <strain evidence="1">FP105234-sp</strain>
    </source>
</reference>
<keyword evidence="2" id="KW-1185">Reference proteome</keyword>
<protein>
    <submittedName>
        <fullName evidence="1">Uncharacterized protein</fullName>
    </submittedName>
</protein>
<dbReference type="Proteomes" id="UP000814033">
    <property type="component" value="Unassembled WGS sequence"/>
</dbReference>
<name>A0ACB8S451_9AGAM</name>
<proteinExistence type="predicted"/>